<sequence length="528" mass="58053">MAERKILTQGINDQQRGYELTCVTEEHDFSAPIVENTSKETLSLLPGQTPRQVELKSKLGPSFNPLAKSRSSRLDVEKAQHSSQQGAVSAGSHSSSRGSGLDLNVAHASPFDYEVSLAAKNANDKSELEMSECGSTNGSLEENNAMSVWKVMKQNGFLSSNYNRIPHPAAKQLRGKSKSDVMQKRMEMAKKERADRFARIAAPSGLLKELNPGIINHVRNSKQVHSIIEALVKSERIESCDVGVKPAGKTRSLSKELMHQSPCKNRGHMVGLECIAKGHRNINGCSTANGPASQSLKEESLVFCSSQIVSKTQDKVFTSRLGREDDVISLKLSSSSTTRGSGEISSLSCDDNETSVSVLSVKAASVASQWLDLLHQDAKGRLAALRRSKKRARSVIQTDLPYLFLKEFSSTDSHDTSSLVRKFPKNDVAELHKAKWSSLFSQMEMALSEEEKQLEGWLNQVREMQLQCERGLQNEAWKLSFWRQKPGATGIAPRPESLSNERDLAVTAAAASIYSTCSFLLNKDTENA</sequence>
<dbReference type="AlphaFoldDB" id="A0A7N0TC22"/>
<dbReference type="PANTHER" id="PTHR33924:SF5">
    <property type="entry name" value="CATION-TRANSPORTING ATPASE"/>
    <property type="match status" value="1"/>
</dbReference>
<feature type="region of interest" description="Disordered" evidence="2">
    <location>
        <begin position="58"/>
        <end position="101"/>
    </location>
</feature>
<dbReference type="Proteomes" id="UP000594263">
    <property type="component" value="Unplaced"/>
</dbReference>
<evidence type="ECO:0000256" key="1">
    <source>
        <dbReference type="SAM" id="Coils"/>
    </source>
</evidence>
<accession>A0A7N0TC22</accession>
<proteinExistence type="predicted"/>
<evidence type="ECO:0000313" key="4">
    <source>
        <dbReference type="Proteomes" id="UP000594263"/>
    </source>
</evidence>
<protein>
    <submittedName>
        <fullName evidence="3">Uncharacterized protein</fullName>
    </submittedName>
</protein>
<keyword evidence="1" id="KW-0175">Coiled coil</keyword>
<name>A0A7N0TC22_KALFE</name>
<keyword evidence="4" id="KW-1185">Reference proteome</keyword>
<feature type="coiled-coil region" evidence="1">
    <location>
        <begin position="440"/>
        <end position="467"/>
    </location>
</feature>
<dbReference type="OMA" id="APANNIR"/>
<dbReference type="PANTHER" id="PTHR33924">
    <property type="entry name" value="CATION-TRANSPORTING ATPASE"/>
    <property type="match status" value="1"/>
</dbReference>
<feature type="compositionally biased region" description="Low complexity" evidence="2">
    <location>
        <begin position="81"/>
        <end position="100"/>
    </location>
</feature>
<evidence type="ECO:0000313" key="3">
    <source>
        <dbReference type="EnsemblPlants" id="Kaladp0032s0136.1.v1.1"/>
    </source>
</evidence>
<evidence type="ECO:0000256" key="2">
    <source>
        <dbReference type="SAM" id="MobiDB-lite"/>
    </source>
</evidence>
<dbReference type="Gramene" id="Kaladp0032s0136.1.v1.1">
    <property type="protein sequence ID" value="Kaladp0032s0136.1.v1.1"/>
    <property type="gene ID" value="Kaladp0032s0136.v1.1"/>
</dbReference>
<reference evidence="3" key="1">
    <citation type="submission" date="2021-01" db="UniProtKB">
        <authorList>
            <consortium name="EnsemblPlants"/>
        </authorList>
    </citation>
    <scope>IDENTIFICATION</scope>
</reference>
<organism evidence="3 4">
    <name type="scientific">Kalanchoe fedtschenkoi</name>
    <name type="common">Lavender scallops</name>
    <name type="synonym">South American air plant</name>
    <dbReference type="NCBI Taxonomy" id="63787"/>
    <lineage>
        <taxon>Eukaryota</taxon>
        <taxon>Viridiplantae</taxon>
        <taxon>Streptophyta</taxon>
        <taxon>Embryophyta</taxon>
        <taxon>Tracheophyta</taxon>
        <taxon>Spermatophyta</taxon>
        <taxon>Magnoliopsida</taxon>
        <taxon>eudicotyledons</taxon>
        <taxon>Gunneridae</taxon>
        <taxon>Pentapetalae</taxon>
        <taxon>Saxifragales</taxon>
        <taxon>Crassulaceae</taxon>
        <taxon>Kalanchoe</taxon>
    </lineage>
</organism>
<dbReference type="EnsemblPlants" id="Kaladp0032s0136.1.v1.1">
    <property type="protein sequence ID" value="Kaladp0032s0136.1.v1.1"/>
    <property type="gene ID" value="Kaladp0032s0136.v1.1"/>
</dbReference>